<reference evidence="2 3" key="1">
    <citation type="journal article" date="2016" name="Proc. Natl. Acad. Sci. U.S.A.">
        <title>Comparative genomics of biotechnologically important yeasts.</title>
        <authorList>
            <person name="Riley R."/>
            <person name="Haridas S."/>
            <person name="Wolfe K.H."/>
            <person name="Lopes M.R."/>
            <person name="Hittinger C.T."/>
            <person name="Goeker M."/>
            <person name="Salamov A.A."/>
            <person name="Wisecaver J.H."/>
            <person name="Long T.M."/>
            <person name="Calvey C.H."/>
            <person name="Aerts A.L."/>
            <person name="Barry K.W."/>
            <person name="Choi C."/>
            <person name="Clum A."/>
            <person name="Coughlan A.Y."/>
            <person name="Deshpande S."/>
            <person name="Douglass A.P."/>
            <person name="Hanson S.J."/>
            <person name="Klenk H.-P."/>
            <person name="LaButti K.M."/>
            <person name="Lapidus A."/>
            <person name="Lindquist E.A."/>
            <person name="Lipzen A.M."/>
            <person name="Meier-Kolthoff J.P."/>
            <person name="Ohm R.A."/>
            <person name="Otillar R.P."/>
            <person name="Pangilinan J.L."/>
            <person name="Peng Y."/>
            <person name="Rokas A."/>
            <person name="Rosa C.A."/>
            <person name="Scheuner C."/>
            <person name="Sibirny A.A."/>
            <person name="Slot J.C."/>
            <person name="Stielow J.B."/>
            <person name="Sun H."/>
            <person name="Kurtzman C.P."/>
            <person name="Blackwell M."/>
            <person name="Grigoriev I.V."/>
            <person name="Jeffries T.W."/>
        </authorList>
    </citation>
    <scope>NUCLEOTIDE SEQUENCE [LARGE SCALE GENOMIC DNA]</scope>
    <source>
        <strain evidence="2 3">NRRL Y-11557</strain>
    </source>
</reference>
<evidence type="ECO:0000313" key="3">
    <source>
        <dbReference type="Proteomes" id="UP000094385"/>
    </source>
</evidence>
<dbReference type="InterPro" id="IPR052228">
    <property type="entry name" value="Sec_Metab_Biosynth_Oxidored"/>
</dbReference>
<dbReference type="STRING" id="675824.A0A1E3Q882"/>
<dbReference type="Pfam" id="PF00106">
    <property type="entry name" value="adh_short"/>
    <property type="match status" value="1"/>
</dbReference>
<evidence type="ECO:0000313" key="2">
    <source>
        <dbReference type="EMBL" id="ODQ73362.1"/>
    </source>
</evidence>
<dbReference type="GO" id="GO:0016491">
    <property type="term" value="F:oxidoreductase activity"/>
    <property type="evidence" value="ECO:0007669"/>
    <property type="project" value="UniProtKB-KW"/>
</dbReference>
<evidence type="ECO:0008006" key="4">
    <source>
        <dbReference type="Google" id="ProtNLM"/>
    </source>
</evidence>
<protein>
    <recommendedName>
        <fullName evidence="4">Ketoreductase (KR) domain-containing protein</fullName>
    </recommendedName>
</protein>
<dbReference type="PANTHER" id="PTHR47534:SF3">
    <property type="entry name" value="ALCOHOL DEHYDROGENASE-LIKE C-TERMINAL DOMAIN-CONTAINING PROTEIN"/>
    <property type="match status" value="1"/>
</dbReference>
<sequence length="335" mass="36401">MVQLSTVKSSNALIACSLPPKLVAVFVGATSGIGETSLKQFAKHACQPRIYFVGRSQQAGDRIAKECKSLNPEGEYIFVKADVSLLNNVDEVCEDLKKKESHINVVFQSQGTLDLTSETSENLNLLLALSYYSRMRFIINLLPLVRQASSLRRVVTVMAGSKEGPIDPNDVAGKKVGPLSARGHLCSMMTLCMETIAETVPEVSFIHDYPGAVDTPLWTMKGVLRVIVRGVLAALGPFIFVDIVETGERHVFLATSSKYPSKESEDTLNGVPLVDGIGTARGTDGQIGSGVYTVDSTGESGNRKVQKLLTGLREKGIKEKVWQHTQSEFKRITGK</sequence>
<gene>
    <name evidence="2" type="ORF">LIPSTDRAFT_104946</name>
</gene>
<dbReference type="InterPro" id="IPR002347">
    <property type="entry name" value="SDR_fam"/>
</dbReference>
<evidence type="ECO:0000256" key="1">
    <source>
        <dbReference type="ARBA" id="ARBA00023002"/>
    </source>
</evidence>
<dbReference type="EMBL" id="KV454294">
    <property type="protein sequence ID" value="ODQ73362.1"/>
    <property type="molecule type" value="Genomic_DNA"/>
</dbReference>
<dbReference type="OrthoDB" id="2898509at2759"/>
<dbReference type="PANTHER" id="PTHR47534">
    <property type="entry name" value="YALI0E05731P"/>
    <property type="match status" value="1"/>
</dbReference>
<organism evidence="2 3">
    <name type="scientific">Lipomyces starkeyi NRRL Y-11557</name>
    <dbReference type="NCBI Taxonomy" id="675824"/>
    <lineage>
        <taxon>Eukaryota</taxon>
        <taxon>Fungi</taxon>
        <taxon>Dikarya</taxon>
        <taxon>Ascomycota</taxon>
        <taxon>Saccharomycotina</taxon>
        <taxon>Lipomycetes</taxon>
        <taxon>Lipomycetales</taxon>
        <taxon>Lipomycetaceae</taxon>
        <taxon>Lipomyces</taxon>
    </lineage>
</organism>
<accession>A0A1E3Q882</accession>
<dbReference type="AlphaFoldDB" id="A0A1E3Q882"/>
<keyword evidence="3" id="KW-1185">Reference proteome</keyword>
<name>A0A1E3Q882_LIPST</name>
<keyword evidence="1" id="KW-0560">Oxidoreductase</keyword>
<dbReference type="Gene3D" id="3.40.50.720">
    <property type="entry name" value="NAD(P)-binding Rossmann-like Domain"/>
    <property type="match status" value="1"/>
</dbReference>
<dbReference type="Proteomes" id="UP000094385">
    <property type="component" value="Unassembled WGS sequence"/>
</dbReference>
<proteinExistence type="predicted"/>
<dbReference type="SUPFAM" id="SSF51735">
    <property type="entry name" value="NAD(P)-binding Rossmann-fold domains"/>
    <property type="match status" value="1"/>
</dbReference>
<dbReference type="InterPro" id="IPR036291">
    <property type="entry name" value="NAD(P)-bd_dom_sf"/>
</dbReference>